<evidence type="ECO:0000256" key="1">
    <source>
        <dbReference type="SAM" id="MobiDB-lite"/>
    </source>
</evidence>
<proteinExistence type="predicted"/>
<reference evidence="3 4" key="1">
    <citation type="submission" date="2024-09" db="EMBL/GenBank/DDBJ databases">
        <authorList>
            <person name="Sun Q."/>
            <person name="Mori K."/>
        </authorList>
    </citation>
    <scope>NUCLEOTIDE SEQUENCE [LARGE SCALE GENOMIC DNA]</scope>
    <source>
        <strain evidence="3 4">CCM 7659</strain>
    </source>
</reference>
<evidence type="ECO:0000313" key="4">
    <source>
        <dbReference type="Proteomes" id="UP001589700"/>
    </source>
</evidence>
<keyword evidence="4" id="KW-1185">Reference proteome</keyword>
<keyword evidence="2" id="KW-1133">Transmembrane helix</keyword>
<feature type="region of interest" description="Disordered" evidence="1">
    <location>
        <begin position="39"/>
        <end position="59"/>
    </location>
</feature>
<name>A0ABV5JNL2_9ACTN</name>
<dbReference type="RefSeq" id="WP_182633129.1">
    <property type="nucleotide sequence ID" value="NZ_JAALDM010000229.1"/>
</dbReference>
<dbReference type="Proteomes" id="UP001589700">
    <property type="component" value="Unassembled WGS sequence"/>
</dbReference>
<evidence type="ECO:0000313" key="3">
    <source>
        <dbReference type="EMBL" id="MFB9258997.1"/>
    </source>
</evidence>
<keyword evidence="2" id="KW-0472">Membrane</keyword>
<dbReference type="EMBL" id="JBHMDY010000002">
    <property type="protein sequence ID" value="MFB9258997.1"/>
    <property type="molecule type" value="Genomic_DNA"/>
</dbReference>
<feature type="transmembrane region" description="Helical" evidence="2">
    <location>
        <begin position="6"/>
        <end position="28"/>
    </location>
</feature>
<evidence type="ECO:0000256" key="2">
    <source>
        <dbReference type="SAM" id="Phobius"/>
    </source>
</evidence>
<sequence>MTWIDVVLLVAFVVVLWGLVVTLLISVLGGVRGRRVADATVGTSRSRGAADAVEGLHER</sequence>
<organism evidence="3 4">
    <name type="scientific">Dietzia aerolata</name>
    <dbReference type="NCBI Taxonomy" id="595984"/>
    <lineage>
        <taxon>Bacteria</taxon>
        <taxon>Bacillati</taxon>
        <taxon>Actinomycetota</taxon>
        <taxon>Actinomycetes</taxon>
        <taxon>Mycobacteriales</taxon>
        <taxon>Dietziaceae</taxon>
        <taxon>Dietzia</taxon>
    </lineage>
</organism>
<protein>
    <submittedName>
        <fullName evidence="3">Uncharacterized protein</fullName>
    </submittedName>
</protein>
<gene>
    <name evidence="3" type="ORF">ACFFVD_04210</name>
</gene>
<keyword evidence="2" id="KW-0812">Transmembrane</keyword>
<comment type="caution">
    <text evidence="3">The sequence shown here is derived from an EMBL/GenBank/DDBJ whole genome shotgun (WGS) entry which is preliminary data.</text>
</comment>
<accession>A0ABV5JNL2</accession>